<dbReference type="KEGG" id="ccp:CHC_T00003249001"/>
<dbReference type="PANTHER" id="PTHR47150">
    <property type="entry name" value="OS12G0169200 PROTEIN"/>
    <property type="match status" value="1"/>
</dbReference>
<dbReference type="EMBL" id="HG001698">
    <property type="protein sequence ID" value="CDF34559.1"/>
    <property type="molecule type" value="Genomic_DNA"/>
</dbReference>
<keyword evidence="3" id="KW-1185">Reference proteome</keyword>
<evidence type="ECO:0008006" key="4">
    <source>
        <dbReference type="Google" id="ProtNLM"/>
    </source>
</evidence>
<dbReference type="OrthoDB" id="1912480at2759"/>
<name>R7Q932_CHOCR</name>
<dbReference type="GeneID" id="17322102"/>
<gene>
    <name evidence="2" type="ORF">CHC_T00003249001</name>
</gene>
<evidence type="ECO:0000256" key="1">
    <source>
        <dbReference type="SAM" id="MobiDB-lite"/>
    </source>
</evidence>
<reference evidence="3" key="1">
    <citation type="journal article" date="2013" name="Proc. Natl. Acad. Sci. U.S.A.">
        <title>Genome structure and metabolic features in the red seaweed Chondrus crispus shed light on evolution of the Archaeplastida.</title>
        <authorList>
            <person name="Collen J."/>
            <person name="Porcel B."/>
            <person name="Carre W."/>
            <person name="Ball S.G."/>
            <person name="Chaparro C."/>
            <person name="Tonon T."/>
            <person name="Barbeyron T."/>
            <person name="Michel G."/>
            <person name="Noel B."/>
            <person name="Valentin K."/>
            <person name="Elias M."/>
            <person name="Artiguenave F."/>
            <person name="Arun A."/>
            <person name="Aury J.M."/>
            <person name="Barbosa-Neto J.F."/>
            <person name="Bothwell J.H."/>
            <person name="Bouget F.Y."/>
            <person name="Brillet L."/>
            <person name="Cabello-Hurtado F."/>
            <person name="Capella-Gutierrez S."/>
            <person name="Charrier B."/>
            <person name="Cladiere L."/>
            <person name="Cock J.M."/>
            <person name="Coelho S.M."/>
            <person name="Colleoni C."/>
            <person name="Czjzek M."/>
            <person name="Da Silva C."/>
            <person name="Delage L."/>
            <person name="Denoeud F."/>
            <person name="Deschamps P."/>
            <person name="Dittami S.M."/>
            <person name="Gabaldon T."/>
            <person name="Gachon C.M."/>
            <person name="Groisillier A."/>
            <person name="Herve C."/>
            <person name="Jabbari K."/>
            <person name="Katinka M."/>
            <person name="Kloareg B."/>
            <person name="Kowalczyk N."/>
            <person name="Labadie K."/>
            <person name="Leblanc C."/>
            <person name="Lopez P.J."/>
            <person name="McLachlan D.H."/>
            <person name="Meslet-Cladiere L."/>
            <person name="Moustafa A."/>
            <person name="Nehr Z."/>
            <person name="Nyvall Collen P."/>
            <person name="Panaud O."/>
            <person name="Partensky F."/>
            <person name="Poulain J."/>
            <person name="Rensing S.A."/>
            <person name="Rousvoal S."/>
            <person name="Samson G."/>
            <person name="Symeonidi A."/>
            <person name="Weissenbach J."/>
            <person name="Zambounis A."/>
            <person name="Wincker P."/>
            <person name="Boyen C."/>
        </authorList>
    </citation>
    <scope>NUCLEOTIDE SEQUENCE [LARGE SCALE GENOMIC DNA]</scope>
    <source>
        <strain evidence="3">cv. Stackhouse</strain>
    </source>
</reference>
<dbReference type="Pfam" id="PF04827">
    <property type="entry name" value="Plant_tran"/>
    <property type="match status" value="1"/>
</dbReference>
<evidence type="ECO:0000313" key="2">
    <source>
        <dbReference type="EMBL" id="CDF34559.1"/>
    </source>
</evidence>
<dbReference type="InterPro" id="IPR006912">
    <property type="entry name" value="Harbinger_derived_prot"/>
</dbReference>
<proteinExistence type="predicted"/>
<accession>R7Q932</accession>
<dbReference type="RefSeq" id="XP_005714378.1">
    <property type="nucleotide sequence ID" value="XM_005714321.1"/>
</dbReference>
<protein>
    <recommendedName>
        <fullName evidence="4">DDE Tnp4 domain-containing protein</fullName>
    </recommendedName>
</protein>
<dbReference type="PANTHER" id="PTHR47150:SF5">
    <property type="entry name" value="OS07G0546750 PROTEIN"/>
    <property type="match status" value="1"/>
</dbReference>
<feature type="region of interest" description="Disordered" evidence="1">
    <location>
        <begin position="1"/>
        <end position="28"/>
    </location>
</feature>
<dbReference type="AlphaFoldDB" id="R7Q932"/>
<sequence>MQDLDALGPLDQLAGSDPAHGNSMGEHLADRDDDELSFLILDEEMDKECGYGYDDMLHGGSTTGRSGNKARDFDAAVTRMRKLYFGYAGRPPVYNEIDFARRFGIPSVVFNRVYSELENRANFIRKVDALGRCGVHPLQRIIGALRILRYGIAYDAVDELVGVSESTMQKTVTDFCTAIVEVFGAEYLREPTEDDLKRILAVNESRGILSGEFPPRIPYTINGKVRDVPYYLADGIYPSWALFVKSSKSAADRQVTAFSRQQGAVRKDVERAFGVLMSNWHVLERPCRMWYKERAMIMLPACILLHNMNREARRDGYDVPLYERAVSGGDLHKAVQFAPNKQVYFQWETSSTAAPGTWAALASQRQMESEDGIKCDELRYDLIQHIWLWRKAKLAVKSLE</sequence>
<evidence type="ECO:0000313" key="3">
    <source>
        <dbReference type="Proteomes" id="UP000012073"/>
    </source>
</evidence>
<dbReference type="Gramene" id="CDF34559">
    <property type="protein sequence ID" value="CDF34559"/>
    <property type="gene ID" value="CHC_T00003249001"/>
</dbReference>
<organism evidence="2 3">
    <name type="scientific">Chondrus crispus</name>
    <name type="common">Carrageen Irish moss</name>
    <name type="synonym">Polymorpha crispa</name>
    <dbReference type="NCBI Taxonomy" id="2769"/>
    <lineage>
        <taxon>Eukaryota</taxon>
        <taxon>Rhodophyta</taxon>
        <taxon>Florideophyceae</taxon>
        <taxon>Rhodymeniophycidae</taxon>
        <taxon>Gigartinales</taxon>
        <taxon>Gigartinaceae</taxon>
        <taxon>Chondrus</taxon>
    </lineage>
</organism>
<dbReference type="PhylomeDB" id="R7Q932"/>
<dbReference type="Proteomes" id="UP000012073">
    <property type="component" value="Unassembled WGS sequence"/>
</dbReference>